<evidence type="ECO:0000256" key="1">
    <source>
        <dbReference type="SAM" id="MobiDB-lite"/>
    </source>
</evidence>
<reference evidence="2" key="1">
    <citation type="submission" date="2020-03" db="EMBL/GenBank/DDBJ databases">
        <title>The deep terrestrial virosphere.</title>
        <authorList>
            <person name="Holmfeldt K."/>
            <person name="Nilsson E."/>
            <person name="Simone D."/>
            <person name="Lopez-Fernandez M."/>
            <person name="Wu X."/>
            <person name="de Brujin I."/>
            <person name="Lundin D."/>
            <person name="Andersson A."/>
            <person name="Bertilsson S."/>
            <person name="Dopson M."/>
        </authorList>
    </citation>
    <scope>NUCLEOTIDE SEQUENCE</scope>
    <source>
        <strain evidence="2">MM415A00216</strain>
    </source>
</reference>
<feature type="region of interest" description="Disordered" evidence="1">
    <location>
        <begin position="1"/>
        <end position="42"/>
    </location>
</feature>
<name>A0A6M3KSA5_9ZZZZ</name>
<proteinExistence type="predicted"/>
<evidence type="ECO:0000313" key="2">
    <source>
        <dbReference type="EMBL" id="QJA84158.1"/>
    </source>
</evidence>
<feature type="compositionally biased region" description="Low complexity" evidence="1">
    <location>
        <begin position="9"/>
        <end position="22"/>
    </location>
</feature>
<dbReference type="AlphaFoldDB" id="A0A6M3KSA5"/>
<accession>A0A6M3KSA5</accession>
<gene>
    <name evidence="2" type="ORF">MM415A00216_0002</name>
</gene>
<protein>
    <submittedName>
        <fullName evidence="2">Uncharacterized protein</fullName>
    </submittedName>
</protein>
<dbReference type="EMBL" id="MT142525">
    <property type="protein sequence ID" value="QJA84158.1"/>
    <property type="molecule type" value="Genomic_DNA"/>
</dbReference>
<sequence>MKMSDKNSNDSNMNDPNPGDSESAAKEGGGGGTSGEVLSNKTKDEVYELTVDGEKRSVTLKEALALAQKSAGADKRFQEAAELKKTADQGLRIQSLLESVKENPTDSDVRELAVLLGEDPDVFQQWMNESGDEYGKSGSTSKKTSGGKISKDDLAIGLKELGLDPIQVKSIVNFSHQRHIEDARKEIRKISDEAIDKDEFFGKIGIGENGKDRLAIVKDIVNEDVLRKIQDGLPFGADMIAASIQKTRAIVSKFGIPNKSVQYPVVMGLGPGQGLPAEVQSEEPIKRVSAAEDGDEKNVVARYMQKALWRMRKSG</sequence>
<organism evidence="2">
    <name type="scientific">viral metagenome</name>
    <dbReference type="NCBI Taxonomy" id="1070528"/>
    <lineage>
        <taxon>unclassified sequences</taxon>
        <taxon>metagenomes</taxon>
        <taxon>organismal metagenomes</taxon>
    </lineage>
</organism>